<reference evidence="3" key="1">
    <citation type="submission" date="2024-07" db="EMBL/GenBank/DDBJ databases">
        <title>Two chromosome-level genome assemblies of Korean endemic species Abeliophyllum distichum and Forsythia ovata (Oleaceae).</title>
        <authorList>
            <person name="Jang H."/>
        </authorList>
    </citation>
    <scope>NUCLEOTIDE SEQUENCE [LARGE SCALE GENOMIC DNA]</scope>
</reference>
<evidence type="ECO:0000313" key="3">
    <source>
        <dbReference type="Proteomes" id="UP001604277"/>
    </source>
</evidence>
<feature type="compositionally biased region" description="Basic and acidic residues" evidence="1">
    <location>
        <begin position="40"/>
        <end position="49"/>
    </location>
</feature>
<feature type="compositionally biased region" description="Low complexity" evidence="1">
    <location>
        <begin position="29"/>
        <end position="38"/>
    </location>
</feature>
<keyword evidence="3" id="KW-1185">Reference proteome</keyword>
<dbReference type="AlphaFoldDB" id="A0ABD1X1T2"/>
<gene>
    <name evidence="2" type="ORF">Fot_00648</name>
</gene>
<dbReference type="Proteomes" id="UP001604277">
    <property type="component" value="Unassembled WGS sequence"/>
</dbReference>
<name>A0ABD1X1T2_9LAMI</name>
<accession>A0ABD1X1T2</accession>
<proteinExistence type="predicted"/>
<feature type="region of interest" description="Disordered" evidence="1">
    <location>
        <begin position="28"/>
        <end position="49"/>
    </location>
</feature>
<comment type="caution">
    <text evidence="2">The sequence shown here is derived from an EMBL/GenBank/DDBJ whole genome shotgun (WGS) entry which is preliminary data.</text>
</comment>
<evidence type="ECO:0000313" key="2">
    <source>
        <dbReference type="EMBL" id="KAL2555909.1"/>
    </source>
</evidence>
<evidence type="ECO:0000256" key="1">
    <source>
        <dbReference type="SAM" id="MobiDB-lite"/>
    </source>
</evidence>
<protein>
    <submittedName>
        <fullName evidence="2">Uncharacterized protein</fullName>
    </submittedName>
</protein>
<organism evidence="2 3">
    <name type="scientific">Forsythia ovata</name>
    <dbReference type="NCBI Taxonomy" id="205694"/>
    <lineage>
        <taxon>Eukaryota</taxon>
        <taxon>Viridiplantae</taxon>
        <taxon>Streptophyta</taxon>
        <taxon>Embryophyta</taxon>
        <taxon>Tracheophyta</taxon>
        <taxon>Spermatophyta</taxon>
        <taxon>Magnoliopsida</taxon>
        <taxon>eudicotyledons</taxon>
        <taxon>Gunneridae</taxon>
        <taxon>Pentapetalae</taxon>
        <taxon>asterids</taxon>
        <taxon>lamiids</taxon>
        <taxon>Lamiales</taxon>
        <taxon>Oleaceae</taxon>
        <taxon>Forsythieae</taxon>
        <taxon>Forsythia</taxon>
    </lineage>
</organism>
<dbReference type="EMBL" id="JBFOLJ010000001">
    <property type="protein sequence ID" value="KAL2555909.1"/>
    <property type="molecule type" value="Genomic_DNA"/>
</dbReference>
<sequence length="100" mass="11471">MKIEEKLILGMNSIQDIRHINARRLASRIPSNSISPNSGKTEDLHKGKKGYREAKSGVISFNSPQSISWQWHIPFKKKQENDTGFYSDYSRPMTCPPNHN</sequence>